<keyword evidence="3" id="KW-1185">Reference proteome</keyword>
<dbReference type="PANTHER" id="PTHR42923:SF3">
    <property type="entry name" value="PROTOPORPHYRINOGEN OXIDASE"/>
    <property type="match status" value="1"/>
</dbReference>
<dbReference type="PROSITE" id="PS51318">
    <property type="entry name" value="TAT"/>
    <property type="match status" value="1"/>
</dbReference>
<dbReference type="InterPro" id="IPR050464">
    <property type="entry name" value="Zeta_carotene_desat/Oxidored"/>
</dbReference>
<dbReference type="Gene3D" id="3.50.50.60">
    <property type="entry name" value="FAD/NAD(P)-binding domain"/>
    <property type="match status" value="1"/>
</dbReference>
<dbReference type="Proteomes" id="UP001165685">
    <property type="component" value="Unassembled WGS sequence"/>
</dbReference>
<feature type="region of interest" description="Disordered" evidence="1">
    <location>
        <begin position="1"/>
        <end position="21"/>
    </location>
</feature>
<comment type="caution">
    <text evidence="2">The sequence shown here is derived from an EMBL/GenBank/DDBJ whole genome shotgun (WGS) entry which is preliminary data.</text>
</comment>
<proteinExistence type="predicted"/>
<feature type="region of interest" description="Disordered" evidence="1">
    <location>
        <begin position="49"/>
        <end position="74"/>
    </location>
</feature>
<dbReference type="InterPro" id="IPR006311">
    <property type="entry name" value="TAT_signal"/>
</dbReference>
<organism evidence="2 3">
    <name type="scientific">Nocardiopsis suaedae</name>
    <dbReference type="NCBI Taxonomy" id="3018444"/>
    <lineage>
        <taxon>Bacteria</taxon>
        <taxon>Bacillati</taxon>
        <taxon>Actinomycetota</taxon>
        <taxon>Actinomycetes</taxon>
        <taxon>Streptosporangiales</taxon>
        <taxon>Nocardiopsidaceae</taxon>
        <taxon>Nocardiopsis</taxon>
    </lineage>
</organism>
<dbReference type="Pfam" id="PF13450">
    <property type="entry name" value="NAD_binding_8"/>
    <property type="match status" value="1"/>
</dbReference>
<dbReference type="SUPFAM" id="SSF51905">
    <property type="entry name" value="FAD/NAD(P)-binding domain"/>
    <property type="match status" value="1"/>
</dbReference>
<name>A0ABT4TS17_9ACTN</name>
<evidence type="ECO:0000256" key="1">
    <source>
        <dbReference type="SAM" id="MobiDB-lite"/>
    </source>
</evidence>
<reference evidence="2" key="1">
    <citation type="submission" date="2023-01" db="EMBL/GenBank/DDBJ databases">
        <title>Draft genome sequence of Nocardiopsis sp. LSu2-4 isolated from halophytes.</title>
        <authorList>
            <person name="Duangmal K."/>
            <person name="Chantavorakit T."/>
        </authorList>
    </citation>
    <scope>NUCLEOTIDE SEQUENCE</scope>
    <source>
        <strain evidence="2">LSu2-4</strain>
    </source>
</reference>
<evidence type="ECO:0000313" key="2">
    <source>
        <dbReference type="EMBL" id="MDA2806937.1"/>
    </source>
</evidence>
<dbReference type="InterPro" id="IPR036188">
    <property type="entry name" value="FAD/NAD-bd_sf"/>
</dbReference>
<dbReference type="PANTHER" id="PTHR42923">
    <property type="entry name" value="PROTOPORPHYRINOGEN OXIDASE"/>
    <property type="match status" value="1"/>
</dbReference>
<accession>A0ABT4TS17</accession>
<dbReference type="RefSeq" id="WP_270679568.1">
    <property type="nucleotide sequence ID" value="NZ_JAQFWP010000043.1"/>
</dbReference>
<dbReference type="EMBL" id="JAQFWP010000043">
    <property type="protein sequence ID" value="MDA2806937.1"/>
    <property type="molecule type" value="Genomic_DNA"/>
</dbReference>
<evidence type="ECO:0000313" key="3">
    <source>
        <dbReference type="Proteomes" id="UP001165685"/>
    </source>
</evidence>
<gene>
    <name evidence="2" type="ORF">O4U47_20700</name>
</gene>
<sequence>MSDQPRRNGPSDEELGMDRKISRRDFFDGASAAAAAGIAAVALSGCGAPGERTWSASPRTPVPAEPGTDYPPGMEGLRGNTQQALSIPHTIRDGRLGSVVNTSAVSDTGEHYDLVVVGAGISGLAAAYFYRKKNPGAKVLILDNHDEFGGHARRNEFHAEGRDQVLIGYGGTQAIDTPSIYSDTAMGLLKELGIEVDKFEEFFDQEFYNRWDLADEGDTVFFRAEEFGRDHLAVRAEGASVREWLKDAPVSPEALDEIVMLYDEPQDWLPGLSDGEKKERLARLTYAGYLRDVVGVGDEVLAYVETLTSDEWAVPASTWGALDAWGEGYPGFDGLGLDDSRASPLNSFSMRRFWDFEDPYIHHFPDGNASIARLLVHALIPGSVPGEEKLDMESVVLAEFDYSKLDTDDSDVRLRLQAPCTDLRHDGSPSSAERVFATYHRDGGLHRVTADHVVMAAWHVMGKYLMKELPSSQRNAMQDASKQPLLYANVVVRNWRPWVELGMRHIRLTGGDWAVAQLDYPVSMGGYEHPQNPDEPIVIQMIGAPSAGVQSLKQGAITGRHRTLKRDFASFERSIRHTLNRTLGDGGFDAKRDIEAITVNRWGHGYAREYTSLWDSFWPDGPTPAERARKRLGRIVIANSDAAPNAYTDIAIDEAHRAVEELGEA</sequence>
<protein>
    <submittedName>
        <fullName evidence="2">NAD(P)-binding protein</fullName>
    </submittedName>
</protein>